<feature type="transmembrane region" description="Helical" evidence="1">
    <location>
        <begin position="36"/>
        <end position="54"/>
    </location>
</feature>
<gene>
    <name evidence="2" type="ORF">SAMN05660976_08333</name>
</gene>
<name>A0A1H8JF61_9ACTN</name>
<dbReference type="Proteomes" id="UP000198953">
    <property type="component" value="Unassembled WGS sequence"/>
</dbReference>
<dbReference type="EMBL" id="FOBF01000037">
    <property type="protein sequence ID" value="SEN79261.1"/>
    <property type="molecule type" value="Genomic_DNA"/>
</dbReference>
<reference evidence="2 3" key="1">
    <citation type="submission" date="2016-10" db="EMBL/GenBank/DDBJ databases">
        <authorList>
            <person name="de Groot N.N."/>
        </authorList>
    </citation>
    <scope>NUCLEOTIDE SEQUENCE [LARGE SCALE GENOMIC DNA]</scope>
    <source>
        <strain evidence="2 3">DSM 43357</strain>
    </source>
</reference>
<keyword evidence="1" id="KW-0472">Membrane</keyword>
<evidence type="ECO:0000313" key="3">
    <source>
        <dbReference type="Proteomes" id="UP000198953"/>
    </source>
</evidence>
<dbReference type="AlphaFoldDB" id="A0A1H8JF61"/>
<proteinExistence type="predicted"/>
<evidence type="ECO:0000313" key="2">
    <source>
        <dbReference type="EMBL" id="SEN79261.1"/>
    </source>
</evidence>
<keyword evidence="1" id="KW-0812">Transmembrane</keyword>
<evidence type="ECO:0000256" key="1">
    <source>
        <dbReference type="SAM" id="Phobius"/>
    </source>
</evidence>
<sequence length="69" mass="7848">MRRHHLIVLLPLFVTAGFVGWFTASAESVPIPIIVTVLVLGPSVFVAAGLWHWWRVRRRRANGRSLFGR</sequence>
<protein>
    <submittedName>
        <fullName evidence="2">Uncharacterized protein</fullName>
    </submittedName>
</protein>
<dbReference type="RefSeq" id="WP_091105920.1">
    <property type="nucleotide sequence ID" value="NZ_FOBF01000037.1"/>
</dbReference>
<organism evidence="2 3">
    <name type="scientific">Nonomuraea pusilla</name>
    <dbReference type="NCBI Taxonomy" id="46177"/>
    <lineage>
        <taxon>Bacteria</taxon>
        <taxon>Bacillati</taxon>
        <taxon>Actinomycetota</taxon>
        <taxon>Actinomycetes</taxon>
        <taxon>Streptosporangiales</taxon>
        <taxon>Streptosporangiaceae</taxon>
        <taxon>Nonomuraea</taxon>
    </lineage>
</organism>
<keyword evidence="1" id="KW-1133">Transmembrane helix</keyword>
<keyword evidence="3" id="KW-1185">Reference proteome</keyword>
<accession>A0A1H8JF61</accession>